<feature type="transmembrane region" description="Helical" evidence="1">
    <location>
        <begin position="214"/>
        <end position="233"/>
    </location>
</feature>
<keyword evidence="1" id="KW-0812">Transmembrane</keyword>
<gene>
    <name evidence="3" type="ORF">HHL27_17875</name>
</gene>
<accession>A0A7Y0BS45</accession>
<dbReference type="RefSeq" id="WP_169494747.1">
    <property type="nucleotide sequence ID" value="NZ_JABBGM010000010.1"/>
</dbReference>
<name>A0A7Y0BS45_9SPHN</name>
<dbReference type="EMBL" id="JABBGM010000010">
    <property type="protein sequence ID" value="NML95546.1"/>
    <property type="molecule type" value="Genomic_DNA"/>
</dbReference>
<feature type="transmembrane region" description="Helical" evidence="1">
    <location>
        <begin position="35"/>
        <end position="58"/>
    </location>
</feature>
<comment type="caution">
    <text evidence="3">The sequence shown here is derived from an EMBL/GenBank/DDBJ whole genome shotgun (WGS) entry which is preliminary data.</text>
</comment>
<dbReference type="GO" id="GO:0080120">
    <property type="term" value="P:CAAX-box protein maturation"/>
    <property type="evidence" value="ECO:0007669"/>
    <property type="project" value="UniProtKB-ARBA"/>
</dbReference>
<feature type="transmembrane region" description="Helical" evidence="1">
    <location>
        <begin position="129"/>
        <end position="148"/>
    </location>
</feature>
<keyword evidence="1" id="KW-0472">Membrane</keyword>
<evidence type="ECO:0000313" key="3">
    <source>
        <dbReference type="EMBL" id="NML95546.1"/>
    </source>
</evidence>
<feature type="transmembrane region" description="Helical" evidence="1">
    <location>
        <begin position="183"/>
        <end position="202"/>
    </location>
</feature>
<dbReference type="GO" id="GO:0008237">
    <property type="term" value="F:metallopeptidase activity"/>
    <property type="evidence" value="ECO:0007669"/>
    <property type="project" value="UniProtKB-KW"/>
</dbReference>
<feature type="transmembrane region" description="Helical" evidence="1">
    <location>
        <begin position="78"/>
        <end position="98"/>
    </location>
</feature>
<organism evidence="3 4">
    <name type="scientific">Novosphingobium olei</name>
    <dbReference type="NCBI Taxonomy" id="2728851"/>
    <lineage>
        <taxon>Bacteria</taxon>
        <taxon>Pseudomonadati</taxon>
        <taxon>Pseudomonadota</taxon>
        <taxon>Alphaproteobacteria</taxon>
        <taxon>Sphingomonadales</taxon>
        <taxon>Sphingomonadaceae</taxon>
        <taxon>Novosphingobium</taxon>
    </lineage>
</organism>
<reference evidence="3 4" key="1">
    <citation type="submission" date="2020-04" db="EMBL/GenBank/DDBJ databases">
        <title>Novosphingobium sp. TW-4 isolated from soil.</title>
        <authorList>
            <person name="Dahal R.H."/>
            <person name="Chaudhary D.K."/>
        </authorList>
    </citation>
    <scope>NUCLEOTIDE SEQUENCE [LARGE SCALE GENOMIC DNA]</scope>
    <source>
        <strain evidence="3 4">TW-4</strain>
    </source>
</reference>
<keyword evidence="4" id="KW-1185">Reference proteome</keyword>
<keyword evidence="3" id="KW-0378">Hydrolase</keyword>
<dbReference type="Pfam" id="PF02517">
    <property type="entry name" value="Rce1-like"/>
    <property type="match status" value="1"/>
</dbReference>
<feature type="transmembrane region" description="Helical" evidence="1">
    <location>
        <begin position="105"/>
        <end position="123"/>
    </location>
</feature>
<dbReference type="AlphaFoldDB" id="A0A7Y0BS45"/>
<dbReference type="Proteomes" id="UP000583556">
    <property type="component" value="Unassembled WGS sequence"/>
</dbReference>
<keyword evidence="3" id="KW-0482">Metalloprotease</keyword>
<keyword evidence="1" id="KW-1133">Transmembrane helix</keyword>
<keyword evidence="3" id="KW-0645">Protease</keyword>
<evidence type="ECO:0000313" key="4">
    <source>
        <dbReference type="Proteomes" id="UP000583556"/>
    </source>
</evidence>
<evidence type="ECO:0000256" key="1">
    <source>
        <dbReference type="SAM" id="Phobius"/>
    </source>
</evidence>
<sequence length="234" mass="24866">MNGLIPDAFAAFRNYLRRPVLLTPSGLRAAGAGRLWLGMAALHLIVLLLVLLPFLKAWQAAFALPAPDAYGKLAPQVMAPLVVLVAPVLEEAIFRGWLTGRPRALWLLGCLAALVTLGIAATIGAAPLLTSVGVLVLLVAAPAGWFALRRRPPLALFERALPLFFYASAGIFALSHLANYPRFSVPALALVLPQLWTGLTTGFVRMRLGLPASILLHMTSNALALGLAAMLSIL</sequence>
<protein>
    <submittedName>
        <fullName evidence="3">CPBP family intramembrane metalloprotease</fullName>
    </submittedName>
</protein>
<evidence type="ECO:0000259" key="2">
    <source>
        <dbReference type="Pfam" id="PF02517"/>
    </source>
</evidence>
<proteinExistence type="predicted"/>
<dbReference type="GO" id="GO:0006508">
    <property type="term" value="P:proteolysis"/>
    <property type="evidence" value="ECO:0007669"/>
    <property type="project" value="UniProtKB-KW"/>
</dbReference>
<dbReference type="InterPro" id="IPR003675">
    <property type="entry name" value="Rce1/LyrA-like_dom"/>
</dbReference>
<feature type="domain" description="CAAX prenyl protease 2/Lysostaphin resistance protein A-like" evidence="2">
    <location>
        <begin position="77"/>
        <end position="223"/>
    </location>
</feature>
<feature type="transmembrane region" description="Helical" evidence="1">
    <location>
        <begin position="160"/>
        <end position="177"/>
    </location>
</feature>
<dbReference type="GO" id="GO:0004175">
    <property type="term" value="F:endopeptidase activity"/>
    <property type="evidence" value="ECO:0007669"/>
    <property type="project" value="UniProtKB-ARBA"/>
</dbReference>